<feature type="compositionally biased region" description="Polar residues" evidence="1">
    <location>
        <begin position="32"/>
        <end position="45"/>
    </location>
</feature>
<reference evidence="3 4" key="1">
    <citation type="submission" date="2024-10" db="EMBL/GenBank/DDBJ databases">
        <title>Updated reference genomes for cyclostephanoid diatoms.</title>
        <authorList>
            <person name="Roberts W.R."/>
            <person name="Alverson A.J."/>
        </authorList>
    </citation>
    <scope>NUCLEOTIDE SEQUENCE [LARGE SCALE GENOMIC DNA]</scope>
    <source>
        <strain evidence="3 4">AJA276-08</strain>
    </source>
</reference>
<keyword evidence="4" id="KW-1185">Reference proteome</keyword>
<comment type="caution">
    <text evidence="3">The sequence shown here is derived from an EMBL/GenBank/DDBJ whole genome shotgun (WGS) entry which is preliminary data.</text>
</comment>
<sequence length="394" mass="42459">MGLRPTSTSEGNNHGHVNNAARPGNGGHDPSIPSSVNSSATSLTNDPPPILREAWTVRGQLLLNFHHVISRAINSPEMVRKCSQIGEEMMRGGVVGKAAEHDDASMAQQYGAEAALIVENKSKRDAVVRNNAVGLGLFAFVAMRGGRGLSSLVRRSIAANSGRAAYQLDAIPTQAASAAASGMKRMGKIRRFLGLALDATISTSVALLSGTFLFMPRPSAYMEDMSKLPLVEGKSVYAEIVCPPLLKEYRHVLEQYGGRWPVRGAAASDESREGGNDGATHHASSQQLTQEDVSLNVIRKFVENCYKRSIYERALLEERNALRYANDNKSTVSRLMRRLSESQADKDNSTSERTPKLGAVSIPSPGVPENITVNLDVEVFSLVIDDGEEGGGCR</sequence>
<gene>
    <name evidence="3" type="ORF">ACHAW5_000519</name>
</gene>
<evidence type="ECO:0000313" key="4">
    <source>
        <dbReference type="Proteomes" id="UP001530315"/>
    </source>
</evidence>
<protein>
    <submittedName>
        <fullName evidence="3">Uncharacterized protein</fullName>
    </submittedName>
</protein>
<feature type="region of interest" description="Disordered" evidence="1">
    <location>
        <begin position="265"/>
        <end position="288"/>
    </location>
</feature>
<dbReference type="EMBL" id="JALLAZ020000746">
    <property type="protein sequence ID" value="KAL3788055.1"/>
    <property type="molecule type" value="Genomic_DNA"/>
</dbReference>
<accession>A0ABD3PP35</accession>
<keyword evidence="2" id="KW-0812">Transmembrane</keyword>
<proteinExistence type="predicted"/>
<name>A0ABD3PP35_9STRA</name>
<evidence type="ECO:0000256" key="1">
    <source>
        <dbReference type="SAM" id="MobiDB-lite"/>
    </source>
</evidence>
<dbReference type="AlphaFoldDB" id="A0ABD3PP35"/>
<dbReference type="Proteomes" id="UP001530315">
    <property type="component" value="Unassembled WGS sequence"/>
</dbReference>
<feature type="region of interest" description="Disordered" evidence="1">
    <location>
        <begin position="1"/>
        <end position="47"/>
    </location>
</feature>
<feature type="region of interest" description="Disordered" evidence="1">
    <location>
        <begin position="339"/>
        <end position="363"/>
    </location>
</feature>
<organism evidence="3 4">
    <name type="scientific">Stephanodiscus triporus</name>
    <dbReference type="NCBI Taxonomy" id="2934178"/>
    <lineage>
        <taxon>Eukaryota</taxon>
        <taxon>Sar</taxon>
        <taxon>Stramenopiles</taxon>
        <taxon>Ochrophyta</taxon>
        <taxon>Bacillariophyta</taxon>
        <taxon>Coscinodiscophyceae</taxon>
        <taxon>Thalassiosirophycidae</taxon>
        <taxon>Stephanodiscales</taxon>
        <taxon>Stephanodiscaceae</taxon>
        <taxon>Stephanodiscus</taxon>
    </lineage>
</organism>
<evidence type="ECO:0000256" key="2">
    <source>
        <dbReference type="SAM" id="Phobius"/>
    </source>
</evidence>
<evidence type="ECO:0000313" key="3">
    <source>
        <dbReference type="EMBL" id="KAL3788055.1"/>
    </source>
</evidence>
<keyword evidence="2" id="KW-1133">Transmembrane helix</keyword>
<feature type="compositionally biased region" description="Basic and acidic residues" evidence="1">
    <location>
        <begin position="339"/>
        <end position="355"/>
    </location>
</feature>
<feature type="compositionally biased region" description="Polar residues" evidence="1">
    <location>
        <begin position="1"/>
        <end position="16"/>
    </location>
</feature>
<keyword evidence="2" id="KW-0472">Membrane</keyword>
<feature type="transmembrane region" description="Helical" evidence="2">
    <location>
        <begin position="192"/>
        <end position="215"/>
    </location>
</feature>